<feature type="domain" description="HNH nuclease" evidence="1">
    <location>
        <begin position="29"/>
        <end position="80"/>
    </location>
</feature>
<dbReference type="SMART" id="SM00507">
    <property type="entry name" value="HNHc"/>
    <property type="match status" value="1"/>
</dbReference>
<dbReference type="Pfam" id="PF01844">
    <property type="entry name" value="HNH"/>
    <property type="match status" value="1"/>
</dbReference>
<gene>
    <name evidence="2" type="ORF">ATK30_4803</name>
    <name evidence="3" type="ORF">ATK30_8676</name>
</gene>
<accession>A0A2N3WUZ6</accession>
<dbReference type="AlphaFoldDB" id="A0A2N3WUZ6"/>
<sequence>MSCHTCGRRRFRAEWRAMANDRPAIPAQLKRALLVEAGHRCAIPTCRQATPLQIDHIDEWAKVRKHEFSNMIVLCANCHARKTSGDIDRKSMQMYKANLSVLNDRYGDLEKRVLEVFATSPELGHIELPGWLDLQLWYLFRDGLLEKVNLGGANMIIAGVAARQGYRLTVKGRDFVAKWMSARPIDNTVLTFDEE</sequence>
<keyword evidence="3" id="KW-0378">Hydrolase</keyword>
<keyword evidence="3" id="KW-0255">Endonuclease</keyword>
<evidence type="ECO:0000259" key="1">
    <source>
        <dbReference type="SMART" id="SM00507"/>
    </source>
</evidence>
<name>A0A2N3WUZ6_9PSEU</name>
<dbReference type="GO" id="GO:0003676">
    <property type="term" value="F:nucleic acid binding"/>
    <property type="evidence" value="ECO:0007669"/>
    <property type="project" value="InterPro"/>
</dbReference>
<dbReference type="Proteomes" id="UP000233750">
    <property type="component" value="Unassembled WGS sequence"/>
</dbReference>
<proteinExistence type="predicted"/>
<dbReference type="EMBL" id="PJMY01000003">
    <property type="protein sequence ID" value="PKV93943.1"/>
    <property type="molecule type" value="Genomic_DNA"/>
</dbReference>
<evidence type="ECO:0000313" key="4">
    <source>
        <dbReference type="Proteomes" id="UP000233750"/>
    </source>
</evidence>
<dbReference type="GO" id="GO:0008270">
    <property type="term" value="F:zinc ion binding"/>
    <property type="evidence" value="ECO:0007669"/>
    <property type="project" value="InterPro"/>
</dbReference>
<dbReference type="CDD" id="cd00085">
    <property type="entry name" value="HNHc"/>
    <property type="match status" value="1"/>
</dbReference>
<organism evidence="3 4">
    <name type="scientific">Amycolatopsis echigonensis</name>
    <dbReference type="NCBI Taxonomy" id="2576905"/>
    <lineage>
        <taxon>Bacteria</taxon>
        <taxon>Bacillati</taxon>
        <taxon>Actinomycetota</taxon>
        <taxon>Actinomycetes</taxon>
        <taxon>Pseudonocardiales</taxon>
        <taxon>Pseudonocardiaceae</taxon>
        <taxon>Amycolatopsis</taxon>
    </lineage>
</organism>
<reference evidence="3 4" key="1">
    <citation type="submission" date="2017-12" db="EMBL/GenBank/DDBJ databases">
        <title>Sequencing the genomes of 1000 Actinobacteria strains.</title>
        <authorList>
            <person name="Klenk H.-P."/>
        </authorList>
    </citation>
    <scope>NUCLEOTIDE SEQUENCE [LARGE SCALE GENOMIC DNA]</scope>
    <source>
        <strain evidence="3 4">DSM 45165</strain>
    </source>
</reference>
<dbReference type="InterPro" id="IPR003615">
    <property type="entry name" value="HNH_nuc"/>
</dbReference>
<evidence type="ECO:0000313" key="3">
    <source>
        <dbReference type="EMBL" id="PKV97681.1"/>
    </source>
</evidence>
<protein>
    <submittedName>
        <fullName evidence="3">HNH endonuclease</fullName>
    </submittedName>
</protein>
<dbReference type="EMBL" id="PJMY01000003">
    <property type="protein sequence ID" value="PKV97681.1"/>
    <property type="molecule type" value="Genomic_DNA"/>
</dbReference>
<dbReference type="GO" id="GO:0004519">
    <property type="term" value="F:endonuclease activity"/>
    <property type="evidence" value="ECO:0007669"/>
    <property type="project" value="UniProtKB-KW"/>
</dbReference>
<dbReference type="InterPro" id="IPR002711">
    <property type="entry name" value="HNH"/>
</dbReference>
<keyword evidence="4" id="KW-1185">Reference proteome</keyword>
<keyword evidence="3" id="KW-0540">Nuclease</keyword>
<dbReference type="Gene3D" id="1.10.30.50">
    <property type="match status" value="1"/>
</dbReference>
<comment type="caution">
    <text evidence="3">The sequence shown here is derived from an EMBL/GenBank/DDBJ whole genome shotgun (WGS) entry which is preliminary data.</text>
</comment>
<evidence type="ECO:0000313" key="2">
    <source>
        <dbReference type="EMBL" id="PKV93943.1"/>
    </source>
</evidence>